<gene>
    <name evidence="2" type="ORF">GCM10011611_15530</name>
</gene>
<name>A0A8J2YR36_9PROT</name>
<evidence type="ECO:0000313" key="2">
    <source>
        <dbReference type="EMBL" id="GGF10840.1"/>
    </source>
</evidence>
<keyword evidence="3" id="KW-1185">Reference proteome</keyword>
<dbReference type="AlphaFoldDB" id="A0A8J2YR36"/>
<organism evidence="2 3">
    <name type="scientific">Aliidongia dinghuensis</name>
    <dbReference type="NCBI Taxonomy" id="1867774"/>
    <lineage>
        <taxon>Bacteria</taxon>
        <taxon>Pseudomonadati</taxon>
        <taxon>Pseudomonadota</taxon>
        <taxon>Alphaproteobacteria</taxon>
        <taxon>Rhodospirillales</taxon>
        <taxon>Dongiaceae</taxon>
        <taxon>Aliidongia</taxon>
    </lineage>
</organism>
<protein>
    <submittedName>
        <fullName evidence="2">Uncharacterized protein</fullName>
    </submittedName>
</protein>
<dbReference type="Proteomes" id="UP000646365">
    <property type="component" value="Unassembled WGS sequence"/>
</dbReference>
<sequence>MAGIVYLMAWVVMNDEAKHIDDQTGLLRMTRPKRAATPSAEEPKAAPRHGRRARPLGEPITNRWASRPGRPQSARPLPGRAKPVVPTKPPVTTPMPAPAREAEEEIIHPLWQGRRRPGQRR</sequence>
<comment type="caution">
    <text evidence="2">The sequence shown here is derived from an EMBL/GenBank/DDBJ whole genome shotgun (WGS) entry which is preliminary data.</text>
</comment>
<reference evidence="2" key="2">
    <citation type="submission" date="2020-09" db="EMBL/GenBank/DDBJ databases">
        <authorList>
            <person name="Sun Q."/>
            <person name="Zhou Y."/>
        </authorList>
    </citation>
    <scope>NUCLEOTIDE SEQUENCE</scope>
    <source>
        <strain evidence="2">CGMCC 1.15725</strain>
    </source>
</reference>
<feature type="region of interest" description="Disordered" evidence="1">
    <location>
        <begin position="24"/>
        <end position="121"/>
    </location>
</feature>
<accession>A0A8J2YR36</accession>
<proteinExistence type="predicted"/>
<evidence type="ECO:0000313" key="3">
    <source>
        <dbReference type="Proteomes" id="UP000646365"/>
    </source>
</evidence>
<evidence type="ECO:0000256" key="1">
    <source>
        <dbReference type="SAM" id="MobiDB-lite"/>
    </source>
</evidence>
<reference evidence="2" key="1">
    <citation type="journal article" date="2014" name="Int. J. Syst. Evol. Microbiol.">
        <title>Complete genome sequence of Corynebacterium casei LMG S-19264T (=DSM 44701T), isolated from a smear-ripened cheese.</title>
        <authorList>
            <consortium name="US DOE Joint Genome Institute (JGI-PGF)"/>
            <person name="Walter F."/>
            <person name="Albersmeier A."/>
            <person name="Kalinowski J."/>
            <person name="Ruckert C."/>
        </authorList>
    </citation>
    <scope>NUCLEOTIDE SEQUENCE</scope>
    <source>
        <strain evidence="2">CGMCC 1.15725</strain>
    </source>
</reference>
<dbReference type="EMBL" id="BMJQ01000003">
    <property type="protein sequence ID" value="GGF10840.1"/>
    <property type="molecule type" value="Genomic_DNA"/>
</dbReference>
<feature type="compositionally biased region" description="Pro residues" evidence="1">
    <location>
        <begin position="86"/>
        <end position="97"/>
    </location>
</feature>